<evidence type="ECO:0000256" key="1">
    <source>
        <dbReference type="SAM" id="MobiDB-lite"/>
    </source>
</evidence>
<comment type="caution">
    <text evidence="2">The sequence shown here is derived from an EMBL/GenBank/DDBJ whole genome shotgun (WGS) entry which is preliminary data.</text>
</comment>
<dbReference type="Proteomes" id="UP001250181">
    <property type="component" value="Unassembled WGS sequence"/>
</dbReference>
<name>A0ABU3QS04_9ACTN</name>
<proteinExistence type="predicted"/>
<feature type="compositionally biased region" description="Basic and acidic residues" evidence="1">
    <location>
        <begin position="102"/>
        <end position="111"/>
    </location>
</feature>
<feature type="compositionally biased region" description="Acidic residues" evidence="1">
    <location>
        <begin position="175"/>
        <end position="190"/>
    </location>
</feature>
<dbReference type="EMBL" id="JAWCTQ010000044">
    <property type="protein sequence ID" value="MDT9685583.1"/>
    <property type="molecule type" value="Genomic_DNA"/>
</dbReference>
<feature type="region of interest" description="Disordered" evidence="1">
    <location>
        <begin position="33"/>
        <end position="195"/>
    </location>
</feature>
<dbReference type="RefSeq" id="WP_315880627.1">
    <property type="nucleotide sequence ID" value="NZ_JAWCTQ010000044.1"/>
</dbReference>
<feature type="compositionally biased region" description="Acidic residues" evidence="1">
    <location>
        <begin position="145"/>
        <end position="160"/>
    </location>
</feature>
<reference evidence="2 3" key="1">
    <citation type="submission" date="2023-09" db="EMBL/GenBank/DDBJ databases">
        <title>Streptomyces sp. nov.: A antagonism against Alternaria gaisen Producing Streptochlin, Isolated from Tamarix root soil.</title>
        <authorList>
            <person name="Chen Y."/>
        </authorList>
    </citation>
    <scope>NUCLEOTIDE SEQUENCE [LARGE SCALE GENOMIC DNA]</scope>
    <source>
        <strain evidence="2 3">TRM76323</strain>
    </source>
</reference>
<keyword evidence="3" id="KW-1185">Reference proteome</keyword>
<feature type="compositionally biased region" description="Low complexity" evidence="1">
    <location>
        <begin position="89"/>
        <end position="99"/>
    </location>
</feature>
<protein>
    <submittedName>
        <fullName evidence="2">Uncharacterized protein</fullName>
    </submittedName>
</protein>
<organism evidence="2 3">
    <name type="scientific">Streptomyces tamarix</name>
    <dbReference type="NCBI Taxonomy" id="3078565"/>
    <lineage>
        <taxon>Bacteria</taxon>
        <taxon>Bacillati</taxon>
        <taxon>Actinomycetota</taxon>
        <taxon>Actinomycetes</taxon>
        <taxon>Kitasatosporales</taxon>
        <taxon>Streptomycetaceae</taxon>
        <taxon>Streptomyces</taxon>
    </lineage>
</organism>
<feature type="compositionally biased region" description="Low complexity" evidence="1">
    <location>
        <begin position="134"/>
        <end position="144"/>
    </location>
</feature>
<feature type="compositionally biased region" description="Low complexity" evidence="1">
    <location>
        <begin position="50"/>
        <end position="81"/>
    </location>
</feature>
<evidence type="ECO:0000313" key="2">
    <source>
        <dbReference type="EMBL" id="MDT9685583.1"/>
    </source>
</evidence>
<evidence type="ECO:0000313" key="3">
    <source>
        <dbReference type="Proteomes" id="UP001250181"/>
    </source>
</evidence>
<gene>
    <name evidence="2" type="ORF">RND61_26480</name>
</gene>
<accession>A0ABU3QS04</accession>
<sequence>MTTNTDSETQVSETGVRDVSDFLADLDDVLATSTAPTIPAPAVEPDPEPDAAATMPDVDLGLDVVGPDADADTEPVAADAPAPAPVEAPAPAARAPAPAKDWWNDVYKDDAADQDTFTGNAPAPAVAPPPPKHAPAAAPAQPVAEGDDADDEDGDDQDEAPEPKKTRTGRKKEQDAEDAEGDEAGTDEAPEPATTGGRIVAAVKKAGPVVAGTANGGGLINNPRGRQVVFAGTAYAVGWGLHLDDWVTGLLAQADQYATPVAGCALGLGVLGLATRSRLGGVVFVSSLGLITVLQMARPAWVVGGGISLGLQIAYRMVRGWVGPYGERWPWKGVVWAAHIPAATATVASILYGTN</sequence>